<dbReference type="EMBL" id="CP001737">
    <property type="protein sequence ID" value="ACV77800.1"/>
    <property type="molecule type" value="Genomic_DNA"/>
</dbReference>
<dbReference type="InterPro" id="IPR036188">
    <property type="entry name" value="FAD/NAD-bd_sf"/>
</dbReference>
<dbReference type="SUPFAM" id="SSF51905">
    <property type="entry name" value="FAD/NAD(P)-binding domain"/>
    <property type="match status" value="1"/>
</dbReference>
<accession>C8XEE2</accession>
<dbReference type="STRING" id="479431.Namu_1399"/>
<evidence type="ECO:0000313" key="2">
    <source>
        <dbReference type="EMBL" id="ACV77800.1"/>
    </source>
</evidence>
<proteinExistence type="predicted"/>
<dbReference type="AlphaFoldDB" id="C8XEE2"/>
<keyword evidence="3" id="KW-1185">Reference proteome</keyword>
<dbReference type="InParanoid" id="C8XEE2"/>
<gene>
    <name evidence="2" type="ordered locus">Namu_1399</name>
</gene>
<organism evidence="2 3">
    <name type="scientific">Nakamurella multipartita (strain ATCC 700099 / DSM 44233 / CIP 104796 / JCM 9543 / NBRC 105858 / Y-104)</name>
    <name type="common">Microsphaera multipartita</name>
    <dbReference type="NCBI Taxonomy" id="479431"/>
    <lineage>
        <taxon>Bacteria</taxon>
        <taxon>Bacillati</taxon>
        <taxon>Actinomycetota</taxon>
        <taxon>Actinomycetes</taxon>
        <taxon>Nakamurellales</taxon>
        <taxon>Nakamurellaceae</taxon>
        <taxon>Nakamurella</taxon>
    </lineage>
</organism>
<feature type="region of interest" description="Disordered" evidence="1">
    <location>
        <begin position="1"/>
        <end position="38"/>
    </location>
</feature>
<evidence type="ECO:0008006" key="4">
    <source>
        <dbReference type="Google" id="ProtNLM"/>
    </source>
</evidence>
<dbReference type="RefSeq" id="WP_015746707.1">
    <property type="nucleotide sequence ID" value="NC_013235.1"/>
</dbReference>
<dbReference type="HOGENOM" id="CLU_017353_0_0_11"/>
<name>C8XEE2_NAKMY</name>
<protein>
    <recommendedName>
        <fullName evidence="4">FHA domain-containing protein</fullName>
    </recommendedName>
</protein>
<dbReference type="KEGG" id="nml:Namu_1399"/>
<evidence type="ECO:0000256" key="1">
    <source>
        <dbReference type="SAM" id="MobiDB-lite"/>
    </source>
</evidence>
<feature type="compositionally biased region" description="Pro residues" evidence="1">
    <location>
        <begin position="1"/>
        <end position="23"/>
    </location>
</feature>
<reference evidence="2 3" key="2">
    <citation type="journal article" date="2010" name="Stand. Genomic Sci.">
        <title>Complete genome sequence of Nakamurella multipartita type strain (Y-104).</title>
        <authorList>
            <person name="Tice H."/>
            <person name="Mayilraj S."/>
            <person name="Sims D."/>
            <person name="Lapidus A."/>
            <person name="Nolan M."/>
            <person name="Lucas S."/>
            <person name="Glavina Del Rio T."/>
            <person name="Copeland A."/>
            <person name="Cheng J.F."/>
            <person name="Meincke L."/>
            <person name="Bruce D."/>
            <person name="Goodwin L."/>
            <person name="Pitluck S."/>
            <person name="Ivanova N."/>
            <person name="Mavromatis K."/>
            <person name="Ovchinnikova G."/>
            <person name="Pati A."/>
            <person name="Chen A."/>
            <person name="Palaniappan K."/>
            <person name="Land M."/>
            <person name="Hauser L."/>
            <person name="Chang Y.J."/>
            <person name="Jeffries C.D."/>
            <person name="Detter J.C."/>
            <person name="Brettin T."/>
            <person name="Rohde M."/>
            <person name="Goker M."/>
            <person name="Bristow J."/>
            <person name="Eisen J.A."/>
            <person name="Markowitz V."/>
            <person name="Hugenholtz P."/>
            <person name="Kyrpides N.C."/>
            <person name="Klenk H.P."/>
            <person name="Chen F."/>
        </authorList>
    </citation>
    <scope>NUCLEOTIDE SEQUENCE [LARGE SCALE GENOMIC DNA]</scope>
    <source>
        <strain evidence="3">ATCC 700099 / DSM 44233 / CIP 104796 / JCM 9543 / NBRC 105858 / Y-104</strain>
    </source>
</reference>
<dbReference type="eggNOG" id="COG3486">
    <property type="taxonomic scope" value="Bacteria"/>
</dbReference>
<reference evidence="3" key="1">
    <citation type="submission" date="2009-09" db="EMBL/GenBank/DDBJ databases">
        <title>The complete genome of Nakamurella multipartita DSM 44233.</title>
        <authorList>
            <consortium name="US DOE Joint Genome Institute (JGI-PGF)"/>
            <person name="Lucas S."/>
            <person name="Copeland A."/>
            <person name="Lapidus A."/>
            <person name="Glavina del Rio T."/>
            <person name="Dalin E."/>
            <person name="Tice H."/>
            <person name="Bruce D."/>
            <person name="Goodwin L."/>
            <person name="Pitluck S."/>
            <person name="Kyrpides N."/>
            <person name="Mavromatis K."/>
            <person name="Ivanova N."/>
            <person name="Ovchinnikova G."/>
            <person name="Sims D."/>
            <person name="Meincke L."/>
            <person name="Brettin T."/>
            <person name="Detter J.C."/>
            <person name="Han C."/>
            <person name="Larimer F."/>
            <person name="Land M."/>
            <person name="Hauser L."/>
            <person name="Markowitz V."/>
            <person name="Cheng J.-F."/>
            <person name="Hugenholtz P."/>
            <person name="Woyke T."/>
            <person name="Wu D."/>
            <person name="Klenk H.-P."/>
            <person name="Eisen J.A."/>
        </authorList>
    </citation>
    <scope>NUCLEOTIDE SEQUENCE [LARGE SCALE GENOMIC DNA]</scope>
    <source>
        <strain evidence="3">ATCC 700099 / DSM 44233 / CIP 104796 / JCM 9543 / NBRC 105858 / Y-104</strain>
    </source>
</reference>
<dbReference type="Gene3D" id="3.50.50.60">
    <property type="entry name" value="FAD/NAD(P)-binding domain"/>
    <property type="match status" value="1"/>
</dbReference>
<evidence type="ECO:0000313" key="3">
    <source>
        <dbReference type="Proteomes" id="UP000002218"/>
    </source>
</evidence>
<feature type="compositionally biased region" description="Low complexity" evidence="1">
    <location>
        <begin position="24"/>
        <end position="33"/>
    </location>
</feature>
<sequence>MSHPPVRPAPPPPSTRPAGPPSAHPSGSPPGAGARAGGDLTQELIDTDIWTDEMVQRAGIPIIDTKFVTVGGGIGSFVTVDFLRIYGVPAQDITVLTQLETPWQSYEYLTRVSQIPRGERLRSDSKSTPDNIWGFPSYAVREAFGAKGVSGFVKPLWNVLTEPIIENYYTPKAGQAFETMERESNRIGYQQCVRKGQVRMVRRRREGGYFTILTPPPGATATKRLAYRSPFVHIAIGYPGLKLLPDLQRYREYYRDPSRVVNAYEPHEHVYQQLALRPGTVVIRGGGIVASRVLQRLIDDRDRNRLQTQIIHVFRTYITGAHGPNVFKRRRGGDGWAYQGFNYPKSVWGGQLKAKIRGLEGEERAQAYKEMGGTNTPIRKSWQEQLKRGRREGWYRTVTGEVSELRPGPSGQGVITYLQPKGQTGSPGQTVEIYSDFVIDCTGLEADIREHRVLADLLDHSGAGRNPVGRLDVDRSFEVIGTRSQPGRMYASGSATLGGYFPGVDTFLGLQIAAQEICDDLVKLGFCKKFGVAQSTKQWWRWARHRSI</sequence>
<dbReference type="Proteomes" id="UP000002218">
    <property type="component" value="Chromosome"/>
</dbReference>